<dbReference type="PANTHER" id="PTHR34309:SF1">
    <property type="entry name" value="PROTEIN GLCG"/>
    <property type="match status" value="1"/>
</dbReference>
<protein>
    <recommendedName>
        <fullName evidence="3">GlcG protein</fullName>
    </recommendedName>
</protein>
<comment type="caution">
    <text evidence="1">The sequence shown here is derived from an EMBL/GenBank/DDBJ whole genome shotgun (WGS) entry which is preliminary data.</text>
</comment>
<dbReference type="InterPro" id="IPR038084">
    <property type="entry name" value="PduO/GlcC-like_sf"/>
</dbReference>
<sequence length="137" mass="14419">MKQKPYLTKVDVDVLLHAANDFAEKNQFAVSIAVVDDGGHLLGFTRRDDCPAVSASIAQEKARSSALGRKESKAYEDMINGGRIAYLSVPVLQGMLEGGVNIVHDGHTIGAIGVSGVKSNQDAEVAKAGIAAWQASL</sequence>
<dbReference type="PANTHER" id="PTHR34309">
    <property type="entry name" value="SLR1406 PROTEIN"/>
    <property type="match status" value="1"/>
</dbReference>
<evidence type="ECO:0000313" key="2">
    <source>
        <dbReference type="Proteomes" id="UP000215188"/>
    </source>
</evidence>
<organism evidence="1 2">
    <name type="scientific">Polynucleobacter cosmopolitanus</name>
    <dbReference type="NCBI Taxonomy" id="351345"/>
    <lineage>
        <taxon>Bacteria</taxon>
        <taxon>Pseudomonadati</taxon>
        <taxon>Pseudomonadota</taxon>
        <taxon>Betaproteobacteria</taxon>
        <taxon>Burkholderiales</taxon>
        <taxon>Burkholderiaceae</taxon>
        <taxon>Polynucleobacter</taxon>
    </lineage>
</organism>
<dbReference type="EMBL" id="NJGG01000001">
    <property type="protein sequence ID" value="OXL16512.1"/>
    <property type="molecule type" value="Genomic_DNA"/>
</dbReference>
<dbReference type="AlphaFoldDB" id="A0A229FXD8"/>
<dbReference type="RefSeq" id="WP_089515539.1">
    <property type="nucleotide sequence ID" value="NZ_NJGG01000001.1"/>
</dbReference>
<dbReference type="OrthoDB" id="9800768at2"/>
<evidence type="ECO:0000313" key="1">
    <source>
        <dbReference type="EMBL" id="OXL16512.1"/>
    </source>
</evidence>
<dbReference type="SUPFAM" id="SSF143744">
    <property type="entry name" value="GlcG-like"/>
    <property type="match status" value="1"/>
</dbReference>
<proteinExistence type="predicted"/>
<dbReference type="Gene3D" id="3.30.450.150">
    <property type="entry name" value="Haem-degrading domain"/>
    <property type="match status" value="1"/>
</dbReference>
<gene>
    <name evidence="1" type="ORF">AOC33_05515</name>
</gene>
<keyword evidence="2" id="KW-1185">Reference proteome</keyword>
<dbReference type="InterPro" id="IPR005624">
    <property type="entry name" value="PduO/GlcC-like"/>
</dbReference>
<evidence type="ECO:0008006" key="3">
    <source>
        <dbReference type="Google" id="ProtNLM"/>
    </source>
</evidence>
<name>A0A229FXD8_9BURK</name>
<accession>A0A229FXD8</accession>
<dbReference type="Pfam" id="PF03928">
    <property type="entry name" value="HbpS-like"/>
    <property type="match status" value="1"/>
</dbReference>
<dbReference type="Proteomes" id="UP000215188">
    <property type="component" value="Unassembled WGS sequence"/>
</dbReference>
<reference evidence="1 2" key="1">
    <citation type="submission" date="2017-06" db="EMBL/GenBank/DDBJ databases">
        <title>Reclassification of a Polynucleobacter cosmopolitanus strain isolated from tropical Lake Victoria as Polynucleobacter victoriensis comb. nov.</title>
        <authorList>
            <person name="Hahn M.W."/>
        </authorList>
    </citation>
    <scope>NUCLEOTIDE SEQUENCE [LARGE SCALE GENOMIC DNA]</scope>
    <source>
        <strain evidence="1 2">MWH-MoIso2</strain>
    </source>
</reference>
<dbReference type="InterPro" id="IPR052517">
    <property type="entry name" value="GlcG_carb_metab_protein"/>
</dbReference>